<organism evidence="2 3">
    <name type="scientific">Galactobacter caseinivorans</name>
    <dbReference type="NCBI Taxonomy" id="2676123"/>
    <lineage>
        <taxon>Bacteria</taxon>
        <taxon>Bacillati</taxon>
        <taxon>Actinomycetota</taxon>
        <taxon>Actinomycetes</taxon>
        <taxon>Micrococcales</taxon>
        <taxon>Micrococcaceae</taxon>
        <taxon>Galactobacter</taxon>
    </lineage>
</organism>
<dbReference type="Proteomes" id="UP000273119">
    <property type="component" value="Unassembled WGS sequence"/>
</dbReference>
<dbReference type="Gene3D" id="3.30.420.40">
    <property type="match status" value="2"/>
</dbReference>
<dbReference type="Pfam" id="PF13412">
    <property type="entry name" value="HTH_24"/>
    <property type="match status" value="1"/>
</dbReference>
<dbReference type="InterPro" id="IPR036390">
    <property type="entry name" value="WH_DNA-bd_sf"/>
</dbReference>
<evidence type="ECO:0000313" key="2">
    <source>
        <dbReference type="EMBL" id="RKW69512.1"/>
    </source>
</evidence>
<comment type="similarity">
    <text evidence="1">Belongs to the ROK (NagC/XylR) family.</text>
</comment>
<name>A0A496PFJ9_9MICC</name>
<evidence type="ECO:0000313" key="3">
    <source>
        <dbReference type="Proteomes" id="UP000273119"/>
    </source>
</evidence>
<dbReference type="EMBL" id="QQXL01000009">
    <property type="protein sequence ID" value="RKW69512.1"/>
    <property type="molecule type" value="Genomic_DNA"/>
</dbReference>
<dbReference type="SUPFAM" id="SSF53067">
    <property type="entry name" value="Actin-like ATPase domain"/>
    <property type="match status" value="1"/>
</dbReference>
<dbReference type="PANTHER" id="PTHR18964">
    <property type="entry name" value="ROK (REPRESSOR, ORF, KINASE) FAMILY"/>
    <property type="match status" value="1"/>
</dbReference>
<dbReference type="GO" id="GO:0003700">
    <property type="term" value="F:DNA-binding transcription factor activity"/>
    <property type="evidence" value="ECO:0007669"/>
    <property type="project" value="InterPro"/>
</dbReference>
<accession>A0A496PFJ9</accession>
<dbReference type="Pfam" id="PF00480">
    <property type="entry name" value="ROK"/>
    <property type="match status" value="1"/>
</dbReference>
<dbReference type="InterPro" id="IPR043129">
    <property type="entry name" value="ATPase_NBD"/>
</dbReference>
<dbReference type="Gene3D" id="1.10.10.10">
    <property type="entry name" value="Winged helix-like DNA-binding domain superfamily/Winged helix DNA-binding domain"/>
    <property type="match status" value="1"/>
</dbReference>
<dbReference type="InterPro" id="IPR036388">
    <property type="entry name" value="WH-like_DNA-bd_sf"/>
</dbReference>
<reference evidence="2 3" key="1">
    <citation type="submission" date="2018-07" db="EMBL/GenBank/DDBJ databases">
        <title>Arthrobacter sp. nov., isolated from raw cow's milk with high bacterial count.</title>
        <authorList>
            <person name="Hahne J."/>
            <person name="Isele D."/>
            <person name="Lipski A."/>
        </authorList>
    </citation>
    <scope>NUCLEOTIDE SEQUENCE [LARGE SCALE GENOMIC DNA]</scope>
    <source>
        <strain evidence="2 3">JZ R-183</strain>
    </source>
</reference>
<dbReference type="InterPro" id="IPR049874">
    <property type="entry name" value="ROK_cs"/>
</dbReference>
<dbReference type="PANTHER" id="PTHR18964:SF149">
    <property type="entry name" value="BIFUNCTIONAL UDP-N-ACETYLGLUCOSAMINE 2-EPIMERASE_N-ACETYLMANNOSAMINE KINASE"/>
    <property type="match status" value="1"/>
</dbReference>
<evidence type="ECO:0000256" key="1">
    <source>
        <dbReference type="ARBA" id="ARBA00006479"/>
    </source>
</evidence>
<gene>
    <name evidence="2" type="ORF">DWQ67_12900</name>
</gene>
<comment type="caution">
    <text evidence="2">The sequence shown here is derived from an EMBL/GenBank/DDBJ whole genome shotgun (WGS) entry which is preliminary data.</text>
</comment>
<proteinExistence type="inferred from homology"/>
<keyword evidence="3" id="KW-1185">Reference proteome</keyword>
<sequence>MQRGTNLGRLGGYNQAVVLESIRRAPEGISRVELAGSTGLSPQTISNVVRRLLDDGWVREGRTVISGPGKPRTLLELVPDRLVSVGIHLDPSMLTYVIVDLRGTIVLRRRVPLPTAGTPEETVAAIAAEVNALIEESGYPRANVVGVGVASPGPVDLERGAVIAPPLLTGWGEVELTAPLREVLGLEVVLAKDTVAAATAEVWVGQGQDLRDFVCVYVGTGIGAGLVVDSQVLSGQTGNAGEFGHLITGVQQPVDCTVCGRNDCLAINLNFDTVIRLGREAGIESAELDSAQAGDHIRAAAAVIDAADRGVDGAREIGLQLAEQVARAVGHICSLMDVDQAVICGPLWEQLRGYVTDEVTTQINESFHGTLERPVTVLSSTLGGWISAIGGACVVLDDLLAPKTSGLLLR</sequence>
<protein>
    <submittedName>
        <fullName evidence="2">ROK family transcriptional regulator</fullName>
    </submittedName>
</protein>
<dbReference type="PROSITE" id="PS01125">
    <property type="entry name" value="ROK"/>
    <property type="match status" value="1"/>
</dbReference>
<dbReference type="SUPFAM" id="SSF46785">
    <property type="entry name" value="Winged helix' DNA-binding domain"/>
    <property type="match status" value="1"/>
</dbReference>
<dbReference type="AlphaFoldDB" id="A0A496PFJ9"/>
<dbReference type="InterPro" id="IPR000600">
    <property type="entry name" value="ROK"/>
</dbReference>